<dbReference type="KEGG" id="tnl:113493057"/>
<dbReference type="Proteomes" id="UP000322000">
    <property type="component" value="Chromosome 4"/>
</dbReference>
<feature type="transmembrane region" description="Helical" evidence="1">
    <location>
        <begin position="20"/>
        <end position="36"/>
    </location>
</feature>
<feature type="transmembrane region" description="Helical" evidence="1">
    <location>
        <begin position="594"/>
        <end position="613"/>
    </location>
</feature>
<dbReference type="PROSITE" id="PS50042">
    <property type="entry name" value="CNMP_BINDING_3"/>
    <property type="match status" value="2"/>
</dbReference>
<keyword evidence="1" id="KW-0812">Transmembrane</keyword>
<gene>
    <name evidence="4" type="primary">LOC113493057</name>
</gene>
<feature type="transmembrane region" description="Helical" evidence="1">
    <location>
        <begin position="1039"/>
        <end position="1063"/>
    </location>
</feature>
<sequence length="1257" mass="148504">MFTNFKFPWILNPESRFGYAWHKIFYFTLCLVLYTYPINLIRPRIPEWFIFFSFWVDLAYAFDLGVSLCTAMKKRGNVTTTFYVLLFERFKSFTFILDLMSTIWIEDLAEIVGFSQYYFTLQFNRLIRIYRLFYGVYLKWEISKDPGLDIMRNLILTNIAVVVIMGHVVYELHSHLPSLSLHYFFGDQLCEKFPNVTCDEVSPFTGVTVLWYFEQIYNEYEPTNLTDVYAGTVVAYIGFCFATFLRCKYISYLFLRHKHITKYQQFVTAFVDFYKCYRINRDLLKRINRYLICHWKYHKGVEIIYQNSLRNEPIEVYYKAQVEVAQKIIGQCRSFQHANPLLIRELAYKAKFLILPRNAIIYSFGNQCKNVTWIVEGYVKVEQYNDNGELVPSYMTGGLMMSVCAVFFSKPSLQAYTAYTECEVLYIPVNDFIEVYKRFKFEYSFLITCKTEYGPEFDTMFRNNVLKHKDYQSAMRSRIQSTRMSMMTTSKVLVGFEENRSLPFEGIFWGEPETRFLRAWLVFRTVIVGLSIMSASCLGGIGAVFRWTFAKISAFCDCIAWIDIIIKLFLYYYDHRGILITSKRKCFFNYISKGFILDIIGVVPVYQIIQLFMTQTISIDNCLLMNTICRFAHIYILFACFEYVGDLPTVNIAYIMILKWQIVNILIVFGASHYLMVNCVNFVFDEDMELIDIQRRNDCWMPKYLHQPTKLNPSQLHLIFAESLSLAESGMMKMNFGRFIINRENLGVGMLLIGIGLIIWFISCFSVTLLVLSYQGDVAYRQDVYHLETFLTSERVEKKLIQRVIAHLRYYWLRTKGSNVQEMMTDRVGILFRQDINYSFYHKTFIILDTILGGGEMMQRNLAGAAIQGFFLPDYDIFREMDLVSNVCIVHRGRVHIWQQGKRLIVLSKGDIFGQLQGTKLRPIRVTATSAEMVDLLYIDVQMFQSIITDKIRETIAKNPQHKKDFLATAKLYIENPYDTVQYLIRGCKTIKLPWSKGPCENRNRTWYSRWLFLTWFIGPCASSIIVLNFTLLPEWSILWFRFYIVLYVLDIIHLAQMVSEFLTIELVVENKKLKYKHIGLQQFKSTGFYIDFLTILLPLMTFIDNDWRFQLARLLRLRHLIDFRHHFCMKFRNSVVYAVFKLTIVVLLMHFFTCGWIIVACRHDTFPIENINKTIMESSKSIEEAEWFHTGSRKGGETVIFFEFLNGRRQFFFALKRDAVRLQVVRELQKICQILEVNLYLVSWFQSIGHMIIWWL</sequence>
<evidence type="ECO:0000313" key="4">
    <source>
        <dbReference type="RefSeq" id="XP_026726640.1"/>
    </source>
</evidence>
<feature type="transmembrane region" description="Helical" evidence="1">
    <location>
        <begin position="662"/>
        <end position="684"/>
    </location>
</feature>
<dbReference type="InterPro" id="IPR050818">
    <property type="entry name" value="KCNH_animal-type"/>
</dbReference>
<feature type="transmembrane region" description="Helical" evidence="1">
    <location>
        <begin position="228"/>
        <end position="247"/>
    </location>
</feature>
<feature type="domain" description="Cyclic nucleotide-binding" evidence="2">
    <location>
        <begin position="877"/>
        <end position="948"/>
    </location>
</feature>
<dbReference type="InterPro" id="IPR014710">
    <property type="entry name" value="RmlC-like_jellyroll"/>
</dbReference>
<dbReference type="InterPro" id="IPR018490">
    <property type="entry name" value="cNMP-bd_dom_sf"/>
</dbReference>
<evidence type="ECO:0000256" key="1">
    <source>
        <dbReference type="SAM" id="Phobius"/>
    </source>
</evidence>
<accession>A0A7E5VEF6</accession>
<feature type="domain" description="Cyclic nucleotide-binding" evidence="2">
    <location>
        <begin position="334"/>
        <end position="435"/>
    </location>
</feature>
<feature type="transmembrane region" description="Helical" evidence="1">
    <location>
        <begin position="1136"/>
        <end position="1160"/>
    </location>
</feature>
<feature type="transmembrane region" description="Helical" evidence="1">
    <location>
        <begin position="521"/>
        <end position="546"/>
    </location>
</feature>
<keyword evidence="3" id="KW-1185">Reference proteome</keyword>
<dbReference type="Gene3D" id="1.10.287.630">
    <property type="entry name" value="Helix hairpin bin"/>
    <property type="match status" value="1"/>
</dbReference>
<dbReference type="Gene3D" id="2.60.120.10">
    <property type="entry name" value="Jelly Rolls"/>
    <property type="match status" value="2"/>
</dbReference>
<dbReference type="InParanoid" id="A0A7E5VEF6"/>
<name>A0A7E5VEF6_TRINI</name>
<feature type="transmembrane region" description="Helical" evidence="1">
    <location>
        <begin position="1084"/>
        <end position="1104"/>
    </location>
</feature>
<dbReference type="RefSeq" id="XP_026726640.1">
    <property type="nucleotide sequence ID" value="XM_026870839.1"/>
</dbReference>
<evidence type="ECO:0000313" key="3">
    <source>
        <dbReference type="Proteomes" id="UP000322000"/>
    </source>
</evidence>
<organism evidence="3 4">
    <name type="scientific">Trichoplusia ni</name>
    <name type="common">Cabbage looper</name>
    <dbReference type="NCBI Taxonomy" id="7111"/>
    <lineage>
        <taxon>Eukaryota</taxon>
        <taxon>Metazoa</taxon>
        <taxon>Ecdysozoa</taxon>
        <taxon>Arthropoda</taxon>
        <taxon>Hexapoda</taxon>
        <taxon>Insecta</taxon>
        <taxon>Pterygota</taxon>
        <taxon>Neoptera</taxon>
        <taxon>Endopterygota</taxon>
        <taxon>Lepidoptera</taxon>
        <taxon>Glossata</taxon>
        <taxon>Ditrysia</taxon>
        <taxon>Noctuoidea</taxon>
        <taxon>Noctuidae</taxon>
        <taxon>Plusiinae</taxon>
        <taxon>Trichoplusia</taxon>
    </lineage>
</organism>
<dbReference type="PANTHER" id="PTHR10217:SF548">
    <property type="entry name" value="GH12235P"/>
    <property type="match status" value="1"/>
</dbReference>
<dbReference type="GO" id="GO:0005242">
    <property type="term" value="F:inward rectifier potassium channel activity"/>
    <property type="evidence" value="ECO:0007669"/>
    <property type="project" value="TreeGrafter"/>
</dbReference>
<keyword evidence="1" id="KW-1133">Transmembrane helix</keyword>
<protein>
    <submittedName>
        <fullName evidence="4">Uncharacterized protein LOC113493057 isoform X1</fullName>
    </submittedName>
</protein>
<dbReference type="PANTHER" id="PTHR10217">
    <property type="entry name" value="VOLTAGE AND LIGAND GATED POTASSIUM CHANNEL"/>
    <property type="match status" value="1"/>
</dbReference>
<feature type="transmembrane region" description="Helical" evidence="1">
    <location>
        <begin position="748"/>
        <end position="772"/>
    </location>
</feature>
<dbReference type="GO" id="GO:0042391">
    <property type="term" value="P:regulation of membrane potential"/>
    <property type="evidence" value="ECO:0007669"/>
    <property type="project" value="TreeGrafter"/>
</dbReference>
<feature type="transmembrane region" description="Helical" evidence="1">
    <location>
        <begin position="48"/>
        <end position="70"/>
    </location>
</feature>
<dbReference type="CDD" id="cd00038">
    <property type="entry name" value="CAP_ED"/>
    <property type="match status" value="1"/>
</dbReference>
<proteinExistence type="predicted"/>
<reference evidence="4" key="1">
    <citation type="submission" date="2025-08" db="UniProtKB">
        <authorList>
            <consortium name="RefSeq"/>
        </authorList>
    </citation>
    <scope>IDENTIFICATION</scope>
</reference>
<dbReference type="OrthoDB" id="7474743at2759"/>
<feature type="transmembrane region" description="Helical" evidence="1">
    <location>
        <begin position="1011"/>
        <end position="1033"/>
    </location>
</feature>
<dbReference type="GO" id="GO:0005886">
    <property type="term" value="C:plasma membrane"/>
    <property type="evidence" value="ECO:0007669"/>
    <property type="project" value="TreeGrafter"/>
</dbReference>
<dbReference type="SUPFAM" id="SSF51206">
    <property type="entry name" value="cAMP-binding domain-like"/>
    <property type="match status" value="2"/>
</dbReference>
<evidence type="ECO:0000259" key="2">
    <source>
        <dbReference type="PROSITE" id="PS50042"/>
    </source>
</evidence>
<keyword evidence="1" id="KW-0472">Membrane</keyword>
<dbReference type="InterPro" id="IPR000595">
    <property type="entry name" value="cNMP-bd_dom"/>
</dbReference>
<feature type="transmembrane region" description="Helical" evidence="1">
    <location>
        <begin position="150"/>
        <end position="170"/>
    </location>
</feature>
<dbReference type="AlphaFoldDB" id="A0A7E5VEF6"/>
<feature type="transmembrane region" description="Helical" evidence="1">
    <location>
        <begin position="633"/>
        <end position="655"/>
    </location>
</feature>
<dbReference type="GeneID" id="113493057"/>
<feature type="transmembrane region" description="Helical" evidence="1">
    <location>
        <begin position="552"/>
        <end position="573"/>
    </location>
</feature>